<evidence type="ECO:0000313" key="10">
    <source>
        <dbReference type="Proteomes" id="UP000241193"/>
    </source>
</evidence>
<evidence type="ECO:0000256" key="1">
    <source>
        <dbReference type="ARBA" id="ARBA00001623"/>
    </source>
</evidence>
<comment type="catalytic activity">
    <reaction evidence="1 7">
        <text>an S-(2-hydroxyacyl)glutathione + H2O = a 2-hydroxy carboxylate + glutathione + H(+)</text>
        <dbReference type="Rhea" id="RHEA:21864"/>
        <dbReference type="ChEBI" id="CHEBI:15377"/>
        <dbReference type="ChEBI" id="CHEBI:15378"/>
        <dbReference type="ChEBI" id="CHEBI:57925"/>
        <dbReference type="ChEBI" id="CHEBI:58896"/>
        <dbReference type="ChEBI" id="CHEBI:71261"/>
        <dbReference type="EC" id="3.1.2.6"/>
    </reaction>
</comment>
<dbReference type="InterPro" id="IPR001279">
    <property type="entry name" value="Metallo-B-lactamas"/>
</dbReference>
<feature type="binding site" evidence="7">
    <location>
        <position position="127"/>
    </location>
    <ligand>
        <name>Zn(2+)</name>
        <dbReference type="ChEBI" id="CHEBI:29105"/>
        <label>2</label>
    </ligand>
</feature>
<feature type="binding site" evidence="7">
    <location>
        <position position="165"/>
    </location>
    <ligand>
        <name>Zn(2+)</name>
        <dbReference type="ChEBI" id="CHEBI:29105"/>
        <label>2</label>
    </ligand>
</feature>
<dbReference type="PANTHER" id="PTHR43705:SF1">
    <property type="entry name" value="HYDROXYACYLGLUTATHIONE HYDROLASE GLOB"/>
    <property type="match status" value="1"/>
</dbReference>
<dbReference type="GO" id="GO:0017001">
    <property type="term" value="P:antibiotic catabolic process"/>
    <property type="evidence" value="ECO:0007669"/>
    <property type="project" value="InterPro"/>
</dbReference>
<dbReference type="UniPathway" id="UPA00619">
    <property type="reaction ID" value="UER00676"/>
</dbReference>
<dbReference type="OrthoDB" id="9802248at2"/>
<evidence type="ECO:0000256" key="7">
    <source>
        <dbReference type="HAMAP-Rule" id="MF_01374"/>
    </source>
</evidence>
<evidence type="ECO:0000256" key="6">
    <source>
        <dbReference type="ARBA" id="ARBA00022833"/>
    </source>
</evidence>
<feature type="binding site" evidence="7">
    <location>
        <position position="56"/>
    </location>
    <ligand>
        <name>Zn(2+)</name>
        <dbReference type="ChEBI" id="CHEBI:29105"/>
        <label>2</label>
    </ligand>
</feature>
<organism evidence="9 10">
    <name type="scientific">Pseudothauera lacus</name>
    <dbReference type="NCBI Taxonomy" id="2136175"/>
    <lineage>
        <taxon>Bacteria</taxon>
        <taxon>Pseudomonadati</taxon>
        <taxon>Pseudomonadota</taxon>
        <taxon>Betaproteobacteria</taxon>
        <taxon>Rhodocyclales</taxon>
        <taxon>Zoogloeaceae</taxon>
        <taxon>Pseudothauera</taxon>
    </lineage>
</organism>
<evidence type="ECO:0000313" key="9">
    <source>
        <dbReference type="EMBL" id="PTD98046.1"/>
    </source>
</evidence>
<comment type="subunit">
    <text evidence="7">Monomer.</text>
</comment>
<protein>
    <recommendedName>
        <fullName evidence="7">Hydroxyacylglutathione hydrolase</fullName>
        <ecNumber evidence="7">3.1.2.6</ecNumber>
    </recommendedName>
    <alternativeName>
        <fullName evidence="7">Glyoxalase II</fullName>
        <shortName evidence="7">Glx II</shortName>
    </alternativeName>
</protein>
<proteinExistence type="inferred from homology"/>
<evidence type="ECO:0000259" key="8">
    <source>
        <dbReference type="SMART" id="SM00849"/>
    </source>
</evidence>
<dbReference type="Gene3D" id="3.60.15.10">
    <property type="entry name" value="Ribonuclease Z/Hydroxyacylglutathione hydrolase-like"/>
    <property type="match status" value="1"/>
</dbReference>
<dbReference type="SMART" id="SM00849">
    <property type="entry name" value="Lactamase_B"/>
    <property type="match status" value="1"/>
</dbReference>
<comment type="similarity">
    <text evidence="3 7">Belongs to the metallo-beta-lactamase superfamily. Glyoxalase II family.</text>
</comment>
<dbReference type="InterPro" id="IPR032282">
    <property type="entry name" value="HAGH_C"/>
</dbReference>
<evidence type="ECO:0000256" key="5">
    <source>
        <dbReference type="ARBA" id="ARBA00022801"/>
    </source>
</evidence>
<feature type="domain" description="Metallo-beta-lactamase" evidence="8">
    <location>
        <begin position="11"/>
        <end position="165"/>
    </location>
</feature>
<evidence type="ECO:0000256" key="3">
    <source>
        <dbReference type="ARBA" id="ARBA00006759"/>
    </source>
</evidence>
<dbReference type="GO" id="GO:0008270">
    <property type="term" value="F:zinc ion binding"/>
    <property type="evidence" value="ECO:0007669"/>
    <property type="project" value="InterPro"/>
</dbReference>
<evidence type="ECO:0000256" key="4">
    <source>
        <dbReference type="ARBA" id="ARBA00022723"/>
    </source>
</evidence>
<feature type="binding site" evidence="7">
    <location>
        <position position="57"/>
    </location>
    <ligand>
        <name>Zn(2+)</name>
        <dbReference type="ChEBI" id="CHEBI:29105"/>
        <label>2</label>
    </ligand>
</feature>
<dbReference type="Pfam" id="PF00753">
    <property type="entry name" value="Lactamase_B"/>
    <property type="match status" value="1"/>
</dbReference>
<comment type="caution">
    <text evidence="9">The sequence shown here is derived from an EMBL/GenBank/DDBJ whole genome shotgun (WGS) entry which is preliminary data.</text>
</comment>
<accession>A0A2T4IJY5</accession>
<dbReference type="GO" id="GO:0004416">
    <property type="term" value="F:hydroxyacylglutathione hydrolase activity"/>
    <property type="evidence" value="ECO:0007669"/>
    <property type="project" value="UniProtKB-UniRule"/>
</dbReference>
<dbReference type="GO" id="GO:0008800">
    <property type="term" value="F:beta-lactamase activity"/>
    <property type="evidence" value="ECO:0007669"/>
    <property type="project" value="InterPro"/>
</dbReference>
<feature type="binding site" evidence="7">
    <location>
        <position position="127"/>
    </location>
    <ligand>
        <name>Zn(2+)</name>
        <dbReference type="ChEBI" id="CHEBI:29105"/>
        <label>1</label>
    </ligand>
</feature>
<comment type="pathway">
    <text evidence="2 7">Secondary metabolite metabolism; methylglyoxal degradation; (R)-lactate from methylglyoxal: step 2/2.</text>
</comment>
<dbReference type="PIRSF" id="PIRSF005457">
    <property type="entry name" value="Glx"/>
    <property type="match status" value="1"/>
</dbReference>
<dbReference type="InterPro" id="IPR001018">
    <property type="entry name" value="Beta-lactamase_class-B_CS"/>
</dbReference>
<dbReference type="InterPro" id="IPR036866">
    <property type="entry name" value="RibonucZ/Hydroxyglut_hydro"/>
</dbReference>
<dbReference type="GO" id="GO:0019243">
    <property type="term" value="P:methylglyoxal catabolic process to D-lactate via S-lactoyl-glutathione"/>
    <property type="evidence" value="ECO:0007669"/>
    <property type="project" value="UniProtKB-UniRule"/>
</dbReference>
<reference evidence="9 10" key="1">
    <citation type="submission" date="2018-03" db="EMBL/GenBank/DDBJ databases">
        <authorList>
            <person name="Keele B.F."/>
        </authorList>
    </citation>
    <scope>NUCLEOTIDE SEQUENCE [LARGE SCALE GENOMIC DNA]</scope>
    <source>
        <strain evidence="9 10">D20</strain>
    </source>
</reference>
<name>A0A2T4IJY5_9RHOO</name>
<dbReference type="AlphaFoldDB" id="A0A2T4IJY5"/>
<keyword evidence="4 7" id="KW-0479">Metal-binding</keyword>
<dbReference type="PROSITE" id="PS00743">
    <property type="entry name" value="BETA_LACTAMASE_B_1"/>
    <property type="match status" value="1"/>
</dbReference>
<keyword evidence="10" id="KW-1185">Reference proteome</keyword>
<dbReference type="Proteomes" id="UP000241193">
    <property type="component" value="Unassembled WGS sequence"/>
</dbReference>
<comment type="cofactor">
    <cofactor evidence="7">
        <name>Zn(2+)</name>
        <dbReference type="ChEBI" id="CHEBI:29105"/>
    </cofactor>
    <text evidence="7">Binds 2 Zn(2+) ions per subunit.</text>
</comment>
<keyword evidence="5 7" id="KW-0378">Hydrolase</keyword>
<feature type="binding site" evidence="7">
    <location>
        <position position="54"/>
    </location>
    <ligand>
        <name>Zn(2+)</name>
        <dbReference type="ChEBI" id="CHEBI:29105"/>
        <label>1</label>
    </ligand>
</feature>
<comment type="function">
    <text evidence="7">Thiolesterase that catalyzes the hydrolysis of S-D-lactoyl-glutathione to form glutathione and D-lactic acid.</text>
</comment>
<dbReference type="PANTHER" id="PTHR43705">
    <property type="entry name" value="HYDROXYACYLGLUTATHIONE HYDROLASE"/>
    <property type="match status" value="1"/>
</dbReference>
<dbReference type="InterPro" id="IPR035680">
    <property type="entry name" value="Clx_II_MBL"/>
</dbReference>
<feature type="binding site" evidence="7">
    <location>
        <position position="52"/>
    </location>
    <ligand>
        <name>Zn(2+)</name>
        <dbReference type="ChEBI" id="CHEBI:29105"/>
        <label>1</label>
    </ligand>
</feature>
<dbReference type="EMBL" id="PZKC01000001">
    <property type="protein sequence ID" value="PTD98046.1"/>
    <property type="molecule type" value="Genomic_DNA"/>
</dbReference>
<dbReference type="EC" id="3.1.2.6" evidence="7"/>
<evidence type="ECO:0000256" key="2">
    <source>
        <dbReference type="ARBA" id="ARBA00004963"/>
    </source>
</evidence>
<dbReference type="InterPro" id="IPR050110">
    <property type="entry name" value="Glyoxalase_II_hydrolase"/>
</dbReference>
<reference evidence="9 10" key="2">
    <citation type="submission" date="2018-04" db="EMBL/GenBank/DDBJ databases">
        <title>Thauera lacus sp. nov., isolated from an saline lake in Inner Mongolia, China.</title>
        <authorList>
            <person name="Liang Q.-Y."/>
        </authorList>
    </citation>
    <scope>NUCLEOTIDE SEQUENCE [LARGE SCALE GENOMIC DNA]</scope>
    <source>
        <strain evidence="9 10">D20</strain>
    </source>
</reference>
<dbReference type="RefSeq" id="WP_107491806.1">
    <property type="nucleotide sequence ID" value="NZ_PZKC01000001.1"/>
</dbReference>
<dbReference type="Pfam" id="PF16123">
    <property type="entry name" value="HAGH_C"/>
    <property type="match status" value="1"/>
</dbReference>
<dbReference type="NCBIfam" id="TIGR03413">
    <property type="entry name" value="GSH_gloB"/>
    <property type="match status" value="1"/>
</dbReference>
<dbReference type="HAMAP" id="MF_01374">
    <property type="entry name" value="Glyoxalase_2"/>
    <property type="match status" value="1"/>
</dbReference>
<sequence>MDIIALPALRDNYIWLLRAGTRAVVVDPGEAAVVDAALAAHGLSLAAILVTHHHADHTGGIAALRDRHGAAVYGPAGEAIATVGHPRHEGDCVRIDGFADGFTVLEVPGHTSGHIAWLHGKALFCGDTLFSAGCGRLLGGSAAQLHASLRRLADLPDDTAIYCAHEYTLANLAFARAVEAHNPARDAHAAQCAQRRAHGLPTLPSQIAVEKRINPFLRTSEAAVRAAVAAHCGRTPADDAECFAELRRWKDSF</sequence>
<keyword evidence="6 7" id="KW-0862">Zinc</keyword>
<dbReference type="SUPFAM" id="SSF56281">
    <property type="entry name" value="Metallo-hydrolase/oxidoreductase"/>
    <property type="match status" value="1"/>
</dbReference>
<feature type="binding site" evidence="7">
    <location>
        <position position="110"/>
    </location>
    <ligand>
        <name>Zn(2+)</name>
        <dbReference type="ChEBI" id="CHEBI:29105"/>
        <label>1</label>
    </ligand>
</feature>
<dbReference type="InterPro" id="IPR017782">
    <property type="entry name" value="Hydroxyacylglutathione_Hdrlase"/>
</dbReference>
<dbReference type="CDD" id="cd07723">
    <property type="entry name" value="hydroxyacylglutathione_hydrolase_MBL-fold"/>
    <property type="match status" value="1"/>
</dbReference>
<gene>
    <name evidence="7 9" type="primary">gloB</name>
    <name evidence="9" type="ORF">C8261_01105</name>
</gene>